<feature type="domain" description="P-type ATPase A" evidence="1">
    <location>
        <begin position="7"/>
        <end position="53"/>
    </location>
</feature>
<organism evidence="2 3">
    <name type="scientific">Haemaphysalis longicornis</name>
    <name type="common">Bush tick</name>
    <dbReference type="NCBI Taxonomy" id="44386"/>
    <lineage>
        <taxon>Eukaryota</taxon>
        <taxon>Metazoa</taxon>
        <taxon>Ecdysozoa</taxon>
        <taxon>Arthropoda</taxon>
        <taxon>Chelicerata</taxon>
        <taxon>Arachnida</taxon>
        <taxon>Acari</taxon>
        <taxon>Parasitiformes</taxon>
        <taxon>Ixodida</taxon>
        <taxon>Ixodoidea</taxon>
        <taxon>Ixodidae</taxon>
        <taxon>Haemaphysalinae</taxon>
        <taxon>Haemaphysalis</taxon>
    </lineage>
</organism>
<dbReference type="Pfam" id="PF00122">
    <property type="entry name" value="E1-E2_ATPase"/>
    <property type="match status" value="1"/>
</dbReference>
<keyword evidence="3" id="KW-1185">Reference proteome</keyword>
<protein>
    <recommendedName>
        <fullName evidence="1">P-type ATPase A domain-containing protein</fullName>
    </recommendedName>
</protein>
<evidence type="ECO:0000313" key="3">
    <source>
        <dbReference type="Proteomes" id="UP000821853"/>
    </source>
</evidence>
<accession>A0A9J6GIJ0</accession>
<dbReference type="SUPFAM" id="SSF81653">
    <property type="entry name" value="Calcium ATPase, transduction domain A"/>
    <property type="match status" value="1"/>
</dbReference>
<evidence type="ECO:0000313" key="2">
    <source>
        <dbReference type="EMBL" id="KAH9378302.1"/>
    </source>
</evidence>
<dbReference type="Gene3D" id="2.70.150.10">
    <property type="entry name" value="Calcium-transporting ATPase, cytoplasmic transduction domain A"/>
    <property type="match status" value="1"/>
</dbReference>
<dbReference type="InterPro" id="IPR008250">
    <property type="entry name" value="ATPase_P-typ_transduc_dom_A_sf"/>
</dbReference>
<dbReference type="EMBL" id="JABSTR010000008">
    <property type="protein sequence ID" value="KAH9378302.1"/>
    <property type="molecule type" value="Genomic_DNA"/>
</dbReference>
<dbReference type="Proteomes" id="UP000821853">
    <property type="component" value="Unassembled WGS sequence"/>
</dbReference>
<dbReference type="OrthoDB" id="48943at2759"/>
<evidence type="ECO:0000259" key="1">
    <source>
        <dbReference type="Pfam" id="PF00122"/>
    </source>
</evidence>
<dbReference type="InterPro" id="IPR059000">
    <property type="entry name" value="ATPase_P-type_domA"/>
</dbReference>
<comment type="caution">
    <text evidence="2">The sequence shown here is derived from an EMBL/GenBank/DDBJ whole genome shotgun (WGS) entry which is preliminary data.</text>
</comment>
<dbReference type="VEuPathDB" id="VectorBase:HLOH_056825"/>
<dbReference type="AlphaFoldDB" id="A0A9J6GIJ0"/>
<name>A0A9J6GIJ0_HAELO</name>
<sequence>MECSLQEVEEVPSSCLVPGDVICVPTSGCLMTCDAVLSAGNCLVNESLLTGHATCGCSDYRTEGTRGAYIDSTQRIPRSSKSTSSLLLLPRLFNWCRFPPCGNPFRENTRLSPDRAITVPDGRDTLLSSVRTAPLSEHIL</sequence>
<gene>
    <name evidence="2" type="ORF">HPB48_016561</name>
</gene>
<reference evidence="2 3" key="1">
    <citation type="journal article" date="2020" name="Cell">
        <title>Large-Scale Comparative Analyses of Tick Genomes Elucidate Their Genetic Diversity and Vector Capacities.</title>
        <authorList>
            <consortium name="Tick Genome and Microbiome Consortium (TIGMIC)"/>
            <person name="Jia N."/>
            <person name="Wang J."/>
            <person name="Shi W."/>
            <person name="Du L."/>
            <person name="Sun Y."/>
            <person name="Zhan W."/>
            <person name="Jiang J.F."/>
            <person name="Wang Q."/>
            <person name="Zhang B."/>
            <person name="Ji P."/>
            <person name="Bell-Sakyi L."/>
            <person name="Cui X.M."/>
            <person name="Yuan T.T."/>
            <person name="Jiang B.G."/>
            <person name="Yang W.F."/>
            <person name="Lam T.T."/>
            <person name="Chang Q.C."/>
            <person name="Ding S.J."/>
            <person name="Wang X.J."/>
            <person name="Zhu J.G."/>
            <person name="Ruan X.D."/>
            <person name="Zhao L."/>
            <person name="Wei J.T."/>
            <person name="Ye R.Z."/>
            <person name="Que T.C."/>
            <person name="Du C.H."/>
            <person name="Zhou Y.H."/>
            <person name="Cheng J.X."/>
            <person name="Dai P.F."/>
            <person name="Guo W.B."/>
            <person name="Han X.H."/>
            <person name="Huang E.J."/>
            <person name="Li L.F."/>
            <person name="Wei W."/>
            <person name="Gao Y.C."/>
            <person name="Liu J.Z."/>
            <person name="Shao H.Z."/>
            <person name="Wang X."/>
            <person name="Wang C.C."/>
            <person name="Yang T.C."/>
            <person name="Huo Q.B."/>
            <person name="Li W."/>
            <person name="Chen H.Y."/>
            <person name="Chen S.E."/>
            <person name="Zhou L.G."/>
            <person name="Ni X.B."/>
            <person name="Tian J.H."/>
            <person name="Sheng Y."/>
            <person name="Liu T."/>
            <person name="Pan Y.S."/>
            <person name="Xia L.Y."/>
            <person name="Li J."/>
            <person name="Zhao F."/>
            <person name="Cao W.C."/>
        </authorList>
    </citation>
    <scope>NUCLEOTIDE SEQUENCE [LARGE SCALE GENOMIC DNA]</scope>
    <source>
        <strain evidence="2">HaeL-2018</strain>
    </source>
</reference>
<proteinExistence type="predicted"/>